<keyword evidence="7" id="KW-0687">Ribonucleoprotein</keyword>
<keyword evidence="4 6" id="KW-0808">Transferase</keyword>
<evidence type="ECO:0000313" key="7">
    <source>
        <dbReference type="EMBL" id="SHD77443.1"/>
    </source>
</evidence>
<dbReference type="GO" id="GO:0005840">
    <property type="term" value="C:ribosome"/>
    <property type="evidence" value="ECO:0007669"/>
    <property type="project" value="UniProtKB-KW"/>
</dbReference>
<dbReference type="Proteomes" id="UP000245423">
    <property type="component" value="Chromosome 1"/>
</dbReference>
<keyword evidence="3 6" id="KW-0489">Methyltransferase</keyword>
<comment type="subcellular location">
    <subcellularLocation>
        <location evidence="6">Cytoplasm</location>
    </subcellularLocation>
</comment>
<dbReference type="EMBL" id="LT669839">
    <property type="protein sequence ID" value="SHD77443.1"/>
    <property type="molecule type" value="Genomic_DNA"/>
</dbReference>
<dbReference type="HAMAP" id="MF_00735">
    <property type="entry name" value="Methyltr_PrmA"/>
    <property type="match status" value="1"/>
</dbReference>
<evidence type="ECO:0000256" key="3">
    <source>
        <dbReference type="ARBA" id="ARBA00022603"/>
    </source>
</evidence>
<proteinExistence type="inferred from homology"/>
<evidence type="ECO:0000256" key="5">
    <source>
        <dbReference type="ARBA" id="ARBA00022691"/>
    </source>
</evidence>
<dbReference type="SUPFAM" id="SSF53335">
    <property type="entry name" value="S-adenosyl-L-methionine-dependent methyltransferases"/>
    <property type="match status" value="1"/>
</dbReference>
<accession>M1ZLL1</accession>
<dbReference type="Pfam" id="PF06325">
    <property type="entry name" value="PrmA"/>
    <property type="match status" value="1"/>
</dbReference>
<organism evidence="7 8">
    <name type="scientific">[Clostridium] ultunense Esp</name>
    <dbReference type="NCBI Taxonomy" id="1288971"/>
    <lineage>
        <taxon>Bacteria</taxon>
        <taxon>Bacillati</taxon>
        <taxon>Bacillota</taxon>
        <taxon>Tissierellia</taxon>
        <taxon>Tissierellales</taxon>
        <taxon>Tepidimicrobiaceae</taxon>
        <taxon>Schnuerera</taxon>
    </lineage>
</organism>
<evidence type="ECO:0000313" key="8">
    <source>
        <dbReference type="Proteomes" id="UP000245423"/>
    </source>
</evidence>
<keyword evidence="5 6" id="KW-0949">S-adenosyl-L-methionine</keyword>
<evidence type="ECO:0000256" key="6">
    <source>
        <dbReference type="HAMAP-Rule" id="MF_00735"/>
    </source>
</evidence>
<dbReference type="InterPro" id="IPR004498">
    <property type="entry name" value="Ribosomal_PrmA_MeTrfase"/>
</dbReference>
<dbReference type="EC" id="2.1.1.-" evidence="6"/>
<comment type="function">
    <text evidence="6">Methylates ribosomal protein L11.</text>
</comment>
<dbReference type="AlphaFoldDB" id="M1ZLL1"/>
<feature type="binding site" evidence="6">
    <location>
        <position position="205"/>
    </location>
    <ligand>
        <name>S-adenosyl-L-methionine</name>
        <dbReference type="ChEBI" id="CHEBI:59789"/>
    </ligand>
</feature>
<evidence type="ECO:0000256" key="4">
    <source>
        <dbReference type="ARBA" id="ARBA00022679"/>
    </source>
</evidence>
<dbReference type="GO" id="GO:0005737">
    <property type="term" value="C:cytoplasm"/>
    <property type="evidence" value="ECO:0007669"/>
    <property type="project" value="UniProtKB-SubCell"/>
</dbReference>
<keyword evidence="7" id="KW-0689">Ribosomal protein</keyword>
<dbReference type="Gene3D" id="3.40.50.150">
    <property type="entry name" value="Vaccinia Virus protein VP39"/>
    <property type="match status" value="1"/>
</dbReference>
<dbReference type="GO" id="GO:0032259">
    <property type="term" value="P:methylation"/>
    <property type="evidence" value="ECO:0007669"/>
    <property type="project" value="UniProtKB-KW"/>
</dbReference>
<dbReference type="GO" id="GO:0016279">
    <property type="term" value="F:protein-lysine N-methyltransferase activity"/>
    <property type="evidence" value="ECO:0007669"/>
    <property type="project" value="RHEA"/>
</dbReference>
<dbReference type="HOGENOM" id="CLU_049382_0_1_9"/>
<name>M1ZLL1_9FIRM</name>
<feature type="binding site" evidence="6">
    <location>
        <position position="162"/>
    </location>
    <ligand>
        <name>S-adenosyl-L-methionine</name>
        <dbReference type="ChEBI" id="CHEBI:59789"/>
    </ligand>
</feature>
<evidence type="ECO:0000256" key="1">
    <source>
        <dbReference type="ARBA" id="ARBA00009741"/>
    </source>
</evidence>
<feature type="binding site" evidence="6">
    <location>
        <position position="248"/>
    </location>
    <ligand>
        <name>S-adenosyl-L-methionine</name>
        <dbReference type="ChEBI" id="CHEBI:59789"/>
    </ligand>
</feature>
<dbReference type="InterPro" id="IPR029063">
    <property type="entry name" value="SAM-dependent_MTases_sf"/>
</dbReference>
<dbReference type="NCBIfam" id="TIGR00406">
    <property type="entry name" value="prmA"/>
    <property type="match status" value="1"/>
</dbReference>
<evidence type="ECO:0000256" key="2">
    <source>
        <dbReference type="ARBA" id="ARBA00022490"/>
    </source>
</evidence>
<dbReference type="RefSeq" id="WP_005587687.1">
    <property type="nucleotide sequence ID" value="NZ_LT669839.1"/>
</dbReference>
<keyword evidence="8" id="KW-1185">Reference proteome</keyword>
<comment type="catalytic activity">
    <reaction evidence="6">
        <text>L-lysyl-[protein] + 3 S-adenosyl-L-methionine = N(6),N(6),N(6)-trimethyl-L-lysyl-[protein] + 3 S-adenosyl-L-homocysteine + 3 H(+)</text>
        <dbReference type="Rhea" id="RHEA:54192"/>
        <dbReference type="Rhea" id="RHEA-COMP:9752"/>
        <dbReference type="Rhea" id="RHEA-COMP:13826"/>
        <dbReference type="ChEBI" id="CHEBI:15378"/>
        <dbReference type="ChEBI" id="CHEBI:29969"/>
        <dbReference type="ChEBI" id="CHEBI:57856"/>
        <dbReference type="ChEBI" id="CHEBI:59789"/>
        <dbReference type="ChEBI" id="CHEBI:61961"/>
    </reaction>
</comment>
<dbReference type="CDD" id="cd02440">
    <property type="entry name" value="AdoMet_MTases"/>
    <property type="match status" value="1"/>
</dbReference>
<feature type="binding site" evidence="6">
    <location>
        <position position="183"/>
    </location>
    <ligand>
        <name>S-adenosyl-L-methionine</name>
        <dbReference type="ChEBI" id="CHEBI:59789"/>
    </ligand>
</feature>
<sequence>MKWVEVQIKTTTEAEELVTNIMYELGVTGLAIEDPKDVLAFQQSEEDWDYIDPELIKQDYEGVIIKAYFPEDENLLDKIELVRDNIERIPYNETGKSLGDVTLTEVYEKDWAEAWKKYYKPTKIGEKVVIKPTWEEYEKKEGEIIIELDPGMAFGTGTHETTIMCIEALESYVKNEYMVLDIGCGSGILSIAAAKLGAKKVIGVDLDQMSIKISNENIRLNKVEDSVEVRLGNLFDVVREKANIIVSNIIAEVIIDMIDHIDNYLYTGGIFIASGIILEKVDKVKDRLIENGLKVLEIKYMGEWALIVCTLE</sequence>
<gene>
    <name evidence="6 7" type="primary">prmA</name>
    <name evidence="7" type="ORF">CUESP1_2086</name>
</gene>
<keyword evidence="2 6" id="KW-0963">Cytoplasm</keyword>
<reference evidence="7 8" key="1">
    <citation type="submission" date="2016-11" db="EMBL/GenBank/DDBJ databases">
        <authorList>
            <person name="Manzoor S."/>
        </authorList>
    </citation>
    <scope>NUCLEOTIDE SEQUENCE [LARGE SCALE GENOMIC DNA]</scope>
    <source>
        <strain evidence="7">Clostridium ultunense strain Esp</strain>
    </source>
</reference>
<dbReference type="PIRSF" id="PIRSF000401">
    <property type="entry name" value="RPL11_MTase"/>
    <property type="match status" value="1"/>
</dbReference>
<dbReference type="PANTHER" id="PTHR43648:SF1">
    <property type="entry name" value="ELECTRON TRANSFER FLAVOPROTEIN BETA SUBUNIT LYSINE METHYLTRANSFERASE"/>
    <property type="match status" value="1"/>
</dbReference>
<protein>
    <recommendedName>
        <fullName evidence="6">Ribosomal protein L11 methyltransferase</fullName>
        <shortName evidence="6">L11 Mtase</shortName>
        <ecNumber evidence="6">2.1.1.-</ecNumber>
    </recommendedName>
</protein>
<dbReference type="OrthoDB" id="9785995at2"/>
<dbReference type="PANTHER" id="PTHR43648">
    <property type="entry name" value="ELECTRON TRANSFER FLAVOPROTEIN BETA SUBUNIT LYSINE METHYLTRANSFERASE"/>
    <property type="match status" value="1"/>
</dbReference>
<comment type="similarity">
    <text evidence="1 6">Belongs to the methyltransferase superfamily. PrmA family.</text>
</comment>
<dbReference type="InterPro" id="IPR050078">
    <property type="entry name" value="Ribosomal_L11_MeTrfase_PrmA"/>
</dbReference>